<reference evidence="2" key="1">
    <citation type="journal article" date="2019" name="Int. J. Syst. Evol. Microbiol.">
        <title>The Global Catalogue of Microorganisms (GCM) 10K type strain sequencing project: providing services to taxonomists for standard genome sequencing and annotation.</title>
        <authorList>
            <consortium name="The Broad Institute Genomics Platform"/>
            <consortium name="The Broad Institute Genome Sequencing Center for Infectious Disease"/>
            <person name="Wu L."/>
            <person name="Ma J."/>
        </authorList>
    </citation>
    <scope>NUCLEOTIDE SEQUENCE [LARGE SCALE GENOMIC DNA]</scope>
    <source>
        <strain evidence="2">ZS-35-S2</strain>
    </source>
</reference>
<dbReference type="Proteomes" id="UP001596203">
    <property type="component" value="Unassembled WGS sequence"/>
</dbReference>
<evidence type="ECO:0008006" key="3">
    <source>
        <dbReference type="Google" id="ProtNLM"/>
    </source>
</evidence>
<comment type="caution">
    <text evidence="1">The sequence shown here is derived from an EMBL/GenBank/DDBJ whole genome shotgun (WGS) entry which is preliminary data.</text>
</comment>
<name>A0ABW1KQ65_9ACTN</name>
<dbReference type="RefSeq" id="WP_377434625.1">
    <property type="nucleotide sequence ID" value="NZ_JBHSPR010000124.1"/>
</dbReference>
<dbReference type="InterPro" id="IPR024072">
    <property type="entry name" value="DHFR-like_dom_sf"/>
</dbReference>
<sequence length="129" mass="14236">MACTIMGAVVSLDGFIADERGAVGPLFDWYGNGETEWRWSTSQDQPCRTTQASKDFVHAVNPQIGAVVIGRKLFDQTNGWSVVPAAGEHVFVVTHSPPTDWGIDRLSGMQRLLQMGTSRRLRRETMITG</sequence>
<dbReference type="Gene3D" id="3.40.430.10">
    <property type="entry name" value="Dihydrofolate Reductase, subunit A"/>
    <property type="match status" value="1"/>
</dbReference>
<organism evidence="1 2">
    <name type="scientific">Plantactinospora solaniradicis</name>
    <dbReference type="NCBI Taxonomy" id="1723736"/>
    <lineage>
        <taxon>Bacteria</taxon>
        <taxon>Bacillati</taxon>
        <taxon>Actinomycetota</taxon>
        <taxon>Actinomycetes</taxon>
        <taxon>Micromonosporales</taxon>
        <taxon>Micromonosporaceae</taxon>
        <taxon>Plantactinospora</taxon>
    </lineage>
</organism>
<accession>A0ABW1KQ65</accession>
<evidence type="ECO:0000313" key="2">
    <source>
        <dbReference type="Proteomes" id="UP001596203"/>
    </source>
</evidence>
<dbReference type="EMBL" id="JBHSPR010000124">
    <property type="protein sequence ID" value="MFC6023805.1"/>
    <property type="molecule type" value="Genomic_DNA"/>
</dbReference>
<evidence type="ECO:0000313" key="1">
    <source>
        <dbReference type="EMBL" id="MFC6023805.1"/>
    </source>
</evidence>
<dbReference type="SUPFAM" id="SSF53597">
    <property type="entry name" value="Dihydrofolate reductase-like"/>
    <property type="match status" value="1"/>
</dbReference>
<gene>
    <name evidence="1" type="ORF">ACFP2T_47595</name>
</gene>
<keyword evidence="2" id="KW-1185">Reference proteome</keyword>
<proteinExistence type="predicted"/>
<protein>
    <recommendedName>
        <fullName evidence="3">Deaminase</fullName>
    </recommendedName>
</protein>